<evidence type="ECO:0000259" key="2">
    <source>
        <dbReference type="Pfam" id="PF13837"/>
    </source>
</evidence>
<accession>A0A8S4S4S9</accession>
<evidence type="ECO:0000313" key="3">
    <source>
        <dbReference type="EMBL" id="CAH2248865.1"/>
    </source>
</evidence>
<proteinExistence type="predicted"/>
<protein>
    <submittedName>
        <fullName evidence="3">Jg7560 protein</fullName>
    </submittedName>
</protein>
<comment type="caution">
    <text evidence="3">The sequence shown here is derived from an EMBL/GenBank/DDBJ whole genome shotgun (WGS) entry which is preliminary data.</text>
</comment>
<dbReference type="OrthoDB" id="6475849at2759"/>
<dbReference type="EMBL" id="CAKXAJ010025988">
    <property type="protein sequence ID" value="CAH2248865.1"/>
    <property type="molecule type" value="Genomic_DNA"/>
</dbReference>
<name>A0A8S4S4S9_9NEOP</name>
<reference evidence="3" key="1">
    <citation type="submission" date="2022-03" db="EMBL/GenBank/DDBJ databases">
        <authorList>
            <person name="Lindestad O."/>
        </authorList>
    </citation>
    <scope>NUCLEOTIDE SEQUENCE</scope>
</reference>
<gene>
    <name evidence="3" type="primary">jg7560</name>
    <name evidence="3" type="ORF">PAEG_LOCUS21817</name>
</gene>
<dbReference type="InterPro" id="IPR006578">
    <property type="entry name" value="MADF-dom"/>
</dbReference>
<dbReference type="AlphaFoldDB" id="A0A8S4S4S9"/>
<keyword evidence="4" id="KW-1185">Reference proteome</keyword>
<dbReference type="Pfam" id="PF13837">
    <property type="entry name" value="Myb_DNA-bind_4"/>
    <property type="match status" value="1"/>
</dbReference>
<dbReference type="Proteomes" id="UP000838756">
    <property type="component" value="Unassembled WGS sequence"/>
</dbReference>
<dbReference type="InterPro" id="IPR044822">
    <property type="entry name" value="Myb_DNA-bind_4"/>
</dbReference>
<dbReference type="Pfam" id="PF10545">
    <property type="entry name" value="MADF_DNA_bdg"/>
    <property type="match status" value="1"/>
</dbReference>
<sequence length="1124" mass="133415">MSYTYLTKWRRLNKKHCCAFYEIIMEQNIVVKTEVQPNGDILLFYVDEHNGDPSALECDQANGHVLTDSYMVEDFVDEDSPDEFEIAQATEQVAREKWLEDDIKRLITFFIDNKETFLSGTTRKIHLWVVACKTMLTDKRPISCEAKLNTLKKKYAQLCIDKQRGQFITWPYFDLCHQAFHDDSYVKMCLSEAARDTVVVNLPTQNVLNQDGVFVVKKVNTENKDERVEDMLALYLKYKKIYKKGHNTPRSMWETIALELGHEDAEYWQKRFLNFKQHYIRMVYKRNECGSEAINWPYLTYFDQIYADDIDFQQKFCQPEDNKLDVTVVIESSEKLWNDMEKTFLVKYCFDCFNEFQDRTIPKKFLWKEVGRLIDKAPEACSQKYDELKNEHLSKLLEEGYNLYERQPIAILFDNIIAREVEIELEKGAVTSEEWKPEQIDEFVHYIYNNSNMIKDSVCYYVCWAVLAKKFEKSIPSCKEQWDELTSIYRSALDDKKEYPDMQLKWRYMDLFDRIFDYGMDSKLFLGYKKTQDNTVVNKPMTFGAKRINIKSKLIENGQISEDEETYDERGFIKRTKKTNGDVKAFKILEYFFKNKDKFASSQYKKLALWEIVAKQIGLSATECAHRFRNFKQVYTGYVQREINKPEKPIIWPYYSLCKKVFGYRAIKNKLKNGKVDSDDAEDWSAKEIKQVINYFARNYYNFIDEVDDKSKWVELSQELGRSTTSCCDKFLELRKSYRKLKTMKARNPDVKVSWKYFNMMDDIYQKGVQQIEVLEDMDIDDIGYGYDVLTQEDDDFQCIIVMPDGEDIDSAQMLLQDDTQQETKHDTDIRTENKRIVTKWNRRSKTRLLGLYLKYLKSHKDEEINLTEMWTEIASSMEEKTPISCKKMYLKLKKLLNESNITSYHSLLEKIVALKPKFKKATSNQDLDSIKTFKDVQIDDQKVCNALLYYLQNLEDFVSPKFEKKYLWTELAKFISEPVIKVFNKINYLKENFNSELYTPFRDMLHEIISKENALKDALCNDLPTIDEEDVEETWSDIEIERLLTWYLAHLDKFKNPKFVRSYLWMEASDILKKSPLVCSKKMLEIRSEYRTMVKESPETLDSWKFYNLCQRIYGTGKKSTNS</sequence>
<organism evidence="3 4">
    <name type="scientific">Pararge aegeria aegeria</name>
    <dbReference type="NCBI Taxonomy" id="348720"/>
    <lineage>
        <taxon>Eukaryota</taxon>
        <taxon>Metazoa</taxon>
        <taxon>Ecdysozoa</taxon>
        <taxon>Arthropoda</taxon>
        <taxon>Hexapoda</taxon>
        <taxon>Insecta</taxon>
        <taxon>Pterygota</taxon>
        <taxon>Neoptera</taxon>
        <taxon>Endopterygota</taxon>
        <taxon>Lepidoptera</taxon>
        <taxon>Glossata</taxon>
        <taxon>Ditrysia</taxon>
        <taxon>Papilionoidea</taxon>
        <taxon>Nymphalidae</taxon>
        <taxon>Satyrinae</taxon>
        <taxon>Satyrini</taxon>
        <taxon>Parargina</taxon>
        <taxon>Pararge</taxon>
    </lineage>
</organism>
<evidence type="ECO:0000313" key="4">
    <source>
        <dbReference type="Proteomes" id="UP000838756"/>
    </source>
</evidence>
<feature type="domain" description="MADF" evidence="1">
    <location>
        <begin position="595"/>
        <end position="656"/>
    </location>
</feature>
<feature type="domain" description="Myb/SANT-like DNA-binding" evidence="2">
    <location>
        <begin position="683"/>
        <end position="764"/>
    </location>
</feature>
<evidence type="ECO:0000259" key="1">
    <source>
        <dbReference type="Pfam" id="PF10545"/>
    </source>
</evidence>